<keyword evidence="3" id="KW-0813">Transport</keyword>
<evidence type="ECO:0000313" key="6">
    <source>
        <dbReference type="EMBL" id="MDQ0172821.1"/>
    </source>
</evidence>
<dbReference type="SUPFAM" id="SSF53807">
    <property type="entry name" value="Helical backbone' metal receptor"/>
    <property type="match status" value="1"/>
</dbReference>
<name>A0ABT9WHS1_9BACL</name>
<evidence type="ECO:0000256" key="2">
    <source>
        <dbReference type="ARBA" id="ARBA00008814"/>
    </source>
</evidence>
<reference evidence="6 7" key="1">
    <citation type="submission" date="2023-07" db="EMBL/GenBank/DDBJ databases">
        <title>Sorghum-associated microbial communities from plants grown in Nebraska, USA.</title>
        <authorList>
            <person name="Schachtman D."/>
        </authorList>
    </citation>
    <scope>NUCLEOTIDE SEQUENCE [LARGE SCALE GENOMIC DNA]</scope>
    <source>
        <strain evidence="6 7">DS1314</strain>
    </source>
</reference>
<comment type="similarity">
    <text evidence="2">Belongs to the bacterial solute-binding protein 8 family.</text>
</comment>
<dbReference type="PROSITE" id="PS50983">
    <property type="entry name" value="FE_B12_PBP"/>
    <property type="match status" value="1"/>
</dbReference>
<accession>A0ABT9WHS1</accession>
<dbReference type="Proteomes" id="UP001233836">
    <property type="component" value="Unassembled WGS sequence"/>
</dbReference>
<dbReference type="PANTHER" id="PTHR30532">
    <property type="entry name" value="IRON III DICITRATE-BINDING PERIPLASMIC PROTEIN"/>
    <property type="match status" value="1"/>
</dbReference>
<dbReference type="PANTHER" id="PTHR30532:SF1">
    <property type="entry name" value="IRON(3+)-HYDROXAMATE-BINDING PROTEIN FHUD"/>
    <property type="match status" value="1"/>
</dbReference>
<dbReference type="InterPro" id="IPR051313">
    <property type="entry name" value="Bact_iron-sidero_bind"/>
</dbReference>
<proteinExistence type="inferred from homology"/>
<comment type="subcellular location">
    <subcellularLocation>
        <location evidence="1">Cell envelope</location>
    </subcellularLocation>
</comment>
<dbReference type="EMBL" id="JAUSTI010000014">
    <property type="protein sequence ID" value="MDQ0172821.1"/>
    <property type="molecule type" value="Genomic_DNA"/>
</dbReference>
<evidence type="ECO:0000313" key="7">
    <source>
        <dbReference type="Proteomes" id="UP001233836"/>
    </source>
</evidence>
<organism evidence="6 7">
    <name type="scientific">Paenibacillus tundrae</name>
    <dbReference type="NCBI Taxonomy" id="528187"/>
    <lineage>
        <taxon>Bacteria</taxon>
        <taxon>Bacillati</taxon>
        <taxon>Bacillota</taxon>
        <taxon>Bacilli</taxon>
        <taxon>Bacillales</taxon>
        <taxon>Paenibacillaceae</taxon>
        <taxon>Paenibacillus</taxon>
    </lineage>
</organism>
<evidence type="ECO:0000256" key="3">
    <source>
        <dbReference type="ARBA" id="ARBA00022448"/>
    </source>
</evidence>
<dbReference type="InterPro" id="IPR002491">
    <property type="entry name" value="ABC_transptr_periplasmic_BD"/>
</dbReference>
<evidence type="ECO:0000256" key="4">
    <source>
        <dbReference type="ARBA" id="ARBA00022729"/>
    </source>
</evidence>
<protein>
    <submittedName>
        <fullName evidence="6">ABC-type Fe3+-hydroxamate transport system substrate-binding protein</fullName>
    </submittedName>
</protein>
<gene>
    <name evidence="6" type="ORF">J2T19_004312</name>
</gene>
<comment type="caution">
    <text evidence="6">The sequence shown here is derived from an EMBL/GenBank/DDBJ whole genome shotgun (WGS) entry which is preliminary data.</text>
</comment>
<evidence type="ECO:0000256" key="1">
    <source>
        <dbReference type="ARBA" id="ARBA00004196"/>
    </source>
</evidence>
<dbReference type="Gene3D" id="3.40.50.1980">
    <property type="entry name" value="Nitrogenase molybdenum iron protein domain"/>
    <property type="match status" value="1"/>
</dbReference>
<dbReference type="RefSeq" id="WP_307219304.1">
    <property type="nucleotide sequence ID" value="NZ_JAUSTI010000014.1"/>
</dbReference>
<evidence type="ECO:0000259" key="5">
    <source>
        <dbReference type="PROSITE" id="PS50983"/>
    </source>
</evidence>
<sequence>MSNDLGLKYVPQLANMKDTYETLSLETLPELNPDHIFMTIGKSTVSHDDEAEKVLEEMKQSAVWSNLKAVKAGNIHIMPQWVFGDYPNIKVESLELVEQALVK</sequence>
<keyword evidence="7" id="KW-1185">Reference proteome</keyword>
<feature type="domain" description="Fe/B12 periplasmic-binding" evidence="5">
    <location>
        <begin position="1"/>
        <end position="103"/>
    </location>
</feature>
<dbReference type="Pfam" id="PF01497">
    <property type="entry name" value="Peripla_BP_2"/>
    <property type="match status" value="1"/>
</dbReference>
<keyword evidence="4" id="KW-0732">Signal</keyword>